<organism evidence="1 2">
    <name type="scientific">Streptomyces resistomycificus</name>
    <dbReference type="NCBI Taxonomy" id="67356"/>
    <lineage>
        <taxon>Bacteria</taxon>
        <taxon>Bacillati</taxon>
        <taxon>Actinomycetota</taxon>
        <taxon>Actinomycetes</taxon>
        <taxon>Kitasatosporales</taxon>
        <taxon>Streptomycetaceae</taxon>
        <taxon>Streptomyces</taxon>
        <taxon>Streptomyces aurantiacus group</taxon>
    </lineage>
</organism>
<comment type="caution">
    <text evidence="1">The sequence shown here is derived from an EMBL/GenBank/DDBJ whole genome shotgun (WGS) entry which is preliminary data.</text>
</comment>
<dbReference type="EMBL" id="LGUS01000222">
    <property type="protein sequence ID" value="KOG29274.1"/>
    <property type="molecule type" value="Genomic_DNA"/>
</dbReference>
<dbReference type="AlphaFoldDB" id="A0A0L8KU60"/>
<evidence type="ECO:0000313" key="1">
    <source>
        <dbReference type="EMBL" id="KOG29274.1"/>
    </source>
</evidence>
<proteinExistence type="predicted"/>
<sequence>MSGAPTTIRPNPAEVIQDPPCGYRLTAGQYAEVKDALALHGVRTRGTYVPLRALVPLLLDERAPYHLTAGEPDTACRGG</sequence>
<dbReference type="Proteomes" id="UP000037251">
    <property type="component" value="Unassembled WGS sequence"/>
</dbReference>
<keyword evidence="2" id="KW-1185">Reference proteome</keyword>
<protein>
    <submittedName>
        <fullName evidence="1">Uncharacterized protein</fullName>
    </submittedName>
</protein>
<gene>
    <name evidence="1" type="ORF">ADK37_36780</name>
</gene>
<name>A0A0L8KU60_9ACTN</name>
<dbReference type="eggNOG" id="COG2866">
    <property type="taxonomic scope" value="Bacteria"/>
</dbReference>
<accession>A0A0L8KU60</accession>
<dbReference type="PATRIC" id="fig|67356.5.peg.7865"/>
<reference evidence="2" key="1">
    <citation type="submission" date="2015-07" db="EMBL/GenBank/DDBJ databases">
        <authorList>
            <person name="Ju K.-S."/>
            <person name="Doroghazi J.R."/>
            <person name="Metcalf W.W."/>
        </authorList>
    </citation>
    <scope>NUCLEOTIDE SEQUENCE [LARGE SCALE GENOMIC DNA]</scope>
    <source>
        <strain evidence="2">NRRL 2290</strain>
    </source>
</reference>
<dbReference type="STRING" id="67356.AQJ84_03980"/>
<evidence type="ECO:0000313" key="2">
    <source>
        <dbReference type="Proteomes" id="UP000037251"/>
    </source>
</evidence>